<protein>
    <submittedName>
        <fullName evidence="4">ABC transporter, substrate binding protein, PQQ-dependent alcohol dehydrogenase system</fullName>
    </submittedName>
</protein>
<accession>A0A1I2LTP8</accession>
<dbReference type="AlphaFoldDB" id="A0A1I2LTP8"/>
<dbReference type="PANTHER" id="PTHR30483:SF6">
    <property type="entry name" value="PERIPLASMIC BINDING PROTEIN OF ABC TRANSPORTER FOR NATURAL AMINO ACIDS"/>
    <property type="match status" value="1"/>
</dbReference>
<name>A0A1I2LTP8_9GAMM</name>
<evidence type="ECO:0000259" key="3">
    <source>
        <dbReference type="Pfam" id="PF13458"/>
    </source>
</evidence>
<evidence type="ECO:0000313" key="4">
    <source>
        <dbReference type="EMBL" id="SFF80456.1"/>
    </source>
</evidence>
<dbReference type="STRING" id="1045558.SAMN05216175_101130"/>
<keyword evidence="5" id="KW-1185">Reference proteome</keyword>
<organism evidence="4 5">
    <name type="scientific">Neptunomonas qingdaonensis</name>
    <dbReference type="NCBI Taxonomy" id="1045558"/>
    <lineage>
        <taxon>Bacteria</taxon>
        <taxon>Pseudomonadati</taxon>
        <taxon>Pseudomonadota</taxon>
        <taxon>Gammaproteobacteria</taxon>
        <taxon>Oceanospirillales</taxon>
        <taxon>Oceanospirillaceae</taxon>
        <taxon>Neptunomonas</taxon>
    </lineage>
</organism>
<dbReference type="Pfam" id="PF13458">
    <property type="entry name" value="Peripla_BP_6"/>
    <property type="match status" value="1"/>
</dbReference>
<dbReference type="SUPFAM" id="SSF53822">
    <property type="entry name" value="Periplasmic binding protein-like I"/>
    <property type="match status" value="1"/>
</dbReference>
<evidence type="ECO:0000313" key="5">
    <source>
        <dbReference type="Proteomes" id="UP000198623"/>
    </source>
</evidence>
<dbReference type="CDD" id="cd06268">
    <property type="entry name" value="PBP1_ABC_transporter_LIVBP-like"/>
    <property type="match status" value="1"/>
</dbReference>
<comment type="similarity">
    <text evidence="1">Belongs to the leucine-binding protein family.</text>
</comment>
<proteinExistence type="inferred from homology"/>
<feature type="domain" description="Leucine-binding protein" evidence="3">
    <location>
        <begin position="70"/>
        <end position="225"/>
    </location>
</feature>
<dbReference type="Proteomes" id="UP000198623">
    <property type="component" value="Unassembled WGS sequence"/>
</dbReference>
<evidence type="ECO:0000256" key="1">
    <source>
        <dbReference type="ARBA" id="ARBA00010062"/>
    </source>
</evidence>
<dbReference type="RefSeq" id="WP_232348879.1">
    <property type="nucleotide sequence ID" value="NZ_FOOU01000001.1"/>
</dbReference>
<dbReference type="PANTHER" id="PTHR30483">
    <property type="entry name" value="LEUCINE-SPECIFIC-BINDING PROTEIN"/>
    <property type="match status" value="1"/>
</dbReference>
<keyword evidence="2" id="KW-0732">Signal</keyword>
<dbReference type="NCBIfam" id="TIGR03863">
    <property type="entry name" value="PQQ_ABC_bind"/>
    <property type="match status" value="1"/>
</dbReference>
<dbReference type="InterPro" id="IPR022478">
    <property type="entry name" value="ABC_transptr_sub-bd_PQQ"/>
</dbReference>
<dbReference type="InterPro" id="IPR051010">
    <property type="entry name" value="BCAA_transport"/>
</dbReference>
<sequence length="409" mass="46088">MTYKISLTAHYTKQKRRALCRAWLSMLLAVPAMLLSTVILADVTTKIGYLAQEIDTGPVLSNILPEPEDAGLRGVDLAINDSNTTGKFLKQSFVLDAFSDENSERIIERAQHMYQEGIHSFVVNLPASTLNTLSNSLPNDVLILNAGAKDDQLRQTNCPKNTLHTIPSRAMLTDALGQWLKARRLTDLLLITGPTDDDQAYTAAIKRAANRYGLKIVAEKAWDFDTDLRRTAQREMPLFTQTKEYDIVVVADERGDFGEYVLYNTWYPRPVVGTQGLTPVTWHRVVEQWGAAQLQKRFEKLTGRWMGEKDYAAWAAVRTIAEAVTRTNSEDVQVLKSYIASDAFELAGFKGRKLNFRSWNGQLRQPIALIHPRSLVSQSPQEGFLHPVSELDTLGFDKPESQCRVLERF</sequence>
<gene>
    <name evidence="4" type="ORF">SAMN05216175_101130</name>
</gene>
<dbReference type="EMBL" id="FOOU01000001">
    <property type="protein sequence ID" value="SFF80456.1"/>
    <property type="molecule type" value="Genomic_DNA"/>
</dbReference>
<reference evidence="5" key="1">
    <citation type="submission" date="2016-10" db="EMBL/GenBank/DDBJ databases">
        <authorList>
            <person name="Varghese N."/>
            <person name="Submissions S."/>
        </authorList>
    </citation>
    <scope>NUCLEOTIDE SEQUENCE [LARGE SCALE GENOMIC DNA]</scope>
    <source>
        <strain evidence="5">CGMCC 1.10971</strain>
    </source>
</reference>
<dbReference type="InterPro" id="IPR028081">
    <property type="entry name" value="Leu-bd"/>
</dbReference>
<dbReference type="Gene3D" id="3.40.50.2300">
    <property type="match status" value="2"/>
</dbReference>
<dbReference type="InterPro" id="IPR028082">
    <property type="entry name" value="Peripla_BP_I"/>
</dbReference>
<evidence type="ECO:0000256" key="2">
    <source>
        <dbReference type="ARBA" id="ARBA00022729"/>
    </source>
</evidence>